<dbReference type="EMBL" id="DUJS01000004">
    <property type="protein sequence ID" value="HII70673.1"/>
    <property type="molecule type" value="Genomic_DNA"/>
</dbReference>
<gene>
    <name evidence="1" type="ORF">HA336_05515</name>
</gene>
<sequence length="105" mass="12144">MEEAFDVLAKYARKEELEELPDDVAAVIKQMQGIVHTGGRYEVVTEEGEDGTVEVVVYTLRRSRRLGTSKYPGWERTKKLAELKLDEEAQERVQELYERVSQRLA</sequence>
<comment type="caution">
    <text evidence="1">The sequence shown here is derived from an EMBL/GenBank/DDBJ whole genome shotgun (WGS) entry which is preliminary data.</text>
</comment>
<dbReference type="Proteomes" id="UP000619545">
    <property type="component" value="Unassembled WGS sequence"/>
</dbReference>
<name>A0A832TD67_9EURY</name>
<evidence type="ECO:0000313" key="2">
    <source>
        <dbReference type="Proteomes" id="UP000619545"/>
    </source>
</evidence>
<accession>A0A832TD67</accession>
<dbReference type="AlphaFoldDB" id="A0A832TD67"/>
<reference evidence="1" key="1">
    <citation type="journal article" date="2020" name="bioRxiv">
        <title>A rank-normalized archaeal taxonomy based on genome phylogeny resolves widespread incomplete and uneven classifications.</title>
        <authorList>
            <person name="Rinke C."/>
            <person name="Chuvochina M."/>
            <person name="Mussig A.J."/>
            <person name="Chaumeil P.-A."/>
            <person name="Waite D.W."/>
            <person name="Whitman W.B."/>
            <person name="Parks D.H."/>
            <person name="Hugenholtz P."/>
        </authorList>
    </citation>
    <scope>NUCLEOTIDE SEQUENCE</scope>
    <source>
        <strain evidence="1">UBA8853</strain>
    </source>
</reference>
<dbReference type="GeneID" id="41583361"/>
<dbReference type="RefSeq" id="WP_148679407.1">
    <property type="nucleotide sequence ID" value="NZ_DUJS01000004.1"/>
</dbReference>
<protein>
    <submittedName>
        <fullName evidence="1">Uncharacterized protein</fullName>
    </submittedName>
</protein>
<proteinExistence type="predicted"/>
<evidence type="ECO:0000313" key="1">
    <source>
        <dbReference type="EMBL" id="HII70673.1"/>
    </source>
</evidence>
<organism evidence="1 2">
    <name type="scientific">Methanopyrus kandleri</name>
    <dbReference type="NCBI Taxonomy" id="2320"/>
    <lineage>
        <taxon>Archaea</taxon>
        <taxon>Methanobacteriati</taxon>
        <taxon>Methanobacteriota</taxon>
        <taxon>Methanomada group</taxon>
        <taxon>Methanopyri</taxon>
        <taxon>Methanopyrales</taxon>
        <taxon>Methanopyraceae</taxon>
        <taxon>Methanopyrus</taxon>
    </lineage>
</organism>